<reference evidence="4" key="1">
    <citation type="journal article" date="2019" name="Int. J. Syst. Evol. Microbiol.">
        <title>The Global Catalogue of Microorganisms (GCM) 10K type strain sequencing project: providing services to taxonomists for standard genome sequencing and annotation.</title>
        <authorList>
            <consortium name="The Broad Institute Genomics Platform"/>
            <consortium name="The Broad Institute Genome Sequencing Center for Infectious Disease"/>
            <person name="Wu L."/>
            <person name="Ma J."/>
        </authorList>
    </citation>
    <scope>NUCLEOTIDE SEQUENCE [LARGE SCALE GENOMIC DNA]</scope>
    <source>
        <strain evidence="4">JCM 31319</strain>
    </source>
</reference>
<dbReference type="PANTHER" id="PTHR11014:SF63">
    <property type="entry name" value="METALLOPEPTIDASE, PUTATIVE (AFU_ORTHOLOGUE AFUA_6G09600)-RELATED"/>
    <property type="match status" value="1"/>
</dbReference>
<gene>
    <name evidence="3" type="ORF">ACFQ2O_07280</name>
</gene>
<dbReference type="Pfam" id="PF01546">
    <property type="entry name" value="Peptidase_M20"/>
    <property type="match status" value="1"/>
</dbReference>
<dbReference type="PANTHER" id="PTHR11014">
    <property type="entry name" value="PEPTIDASE M20 FAMILY MEMBER"/>
    <property type="match status" value="1"/>
</dbReference>
<organism evidence="3 4">
    <name type="scientific">Pontibacter rugosus</name>
    <dbReference type="NCBI Taxonomy" id="1745966"/>
    <lineage>
        <taxon>Bacteria</taxon>
        <taxon>Pseudomonadati</taxon>
        <taxon>Bacteroidota</taxon>
        <taxon>Cytophagia</taxon>
        <taxon>Cytophagales</taxon>
        <taxon>Hymenobacteraceae</taxon>
        <taxon>Pontibacter</taxon>
    </lineage>
</organism>
<evidence type="ECO:0000256" key="2">
    <source>
        <dbReference type="SAM" id="SignalP"/>
    </source>
</evidence>
<feature type="chain" id="PRO_5045103977" evidence="2">
    <location>
        <begin position="22"/>
        <end position="430"/>
    </location>
</feature>
<dbReference type="Gene3D" id="3.30.70.360">
    <property type="match status" value="1"/>
</dbReference>
<keyword evidence="2" id="KW-0732">Signal</keyword>
<evidence type="ECO:0000313" key="3">
    <source>
        <dbReference type="EMBL" id="MFD1186001.1"/>
    </source>
</evidence>
<dbReference type="InterPro" id="IPR002933">
    <property type="entry name" value="Peptidase_M20"/>
</dbReference>
<comment type="caution">
    <text evidence="3">The sequence shown here is derived from an EMBL/GenBank/DDBJ whole genome shotgun (WGS) entry which is preliminary data.</text>
</comment>
<dbReference type="SUPFAM" id="SSF53187">
    <property type="entry name" value="Zn-dependent exopeptidases"/>
    <property type="match status" value="1"/>
</dbReference>
<protein>
    <submittedName>
        <fullName evidence="3">M20 family metallopeptidase</fullName>
    </submittedName>
</protein>
<keyword evidence="1" id="KW-0378">Hydrolase</keyword>
<proteinExistence type="predicted"/>
<feature type="signal peptide" evidence="2">
    <location>
        <begin position="1"/>
        <end position="21"/>
    </location>
</feature>
<dbReference type="InterPro" id="IPR017439">
    <property type="entry name" value="Amidohydrolase"/>
</dbReference>
<keyword evidence="4" id="KW-1185">Reference proteome</keyword>
<evidence type="ECO:0000256" key="1">
    <source>
        <dbReference type="ARBA" id="ARBA00022801"/>
    </source>
</evidence>
<dbReference type="PIRSF" id="PIRSF005962">
    <property type="entry name" value="Pept_M20D_amidohydro"/>
    <property type="match status" value="1"/>
</dbReference>
<dbReference type="RefSeq" id="WP_377524851.1">
    <property type="nucleotide sequence ID" value="NZ_JBHTLD010000046.1"/>
</dbReference>
<dbReference type="EMBL" id="JBHTLD010000046">
    <property type="protein sequence ID" value="MFD1186001.1"/>
    <property type="molecule type" value="Genomic_DNA"/>
</dbReference>
<dbReference type="Gene3D" id="3.40.630.10">
    <property type="entry name" value="Zn peptidases"/>
    <property type="match status" value="1"/>
</dbReference>
<accession>A0ABW3SPG8</accession>
<evidence type="ECO:0000313" key="4">
    <source>
        <dbReference type="Proteomes" id="UP001597094"/>
    </source>
</evidence>
<dbReference type="NCBIfam" id="TIGR01891">
    <property type="entry name" value="amidohydrolases"/>
    <property type="match status" value="1"/>
</dbReference>
<name>A0ABW3SPG8_9BACT</name>
<dbReference type="Proteomes" id="UP001597094">
    <property type="component" value="Unassembled WGS sequence"/>
</dbReference>
<sequence>MNILKIALSLQLLFLPFTILGQSARVDPTVHKVVQQRTDQIFDSLVKIRRDLHTYPEVSGQEKRTAKKIAEFLTSLGLEVHTDIGGNGVVGILETNIKGRRIAWRADMDALASEIAGDVAFKSKNEGVRHICGHDVNTAIALGIADVLSNLKEDLKGTVYFIFQPSEENYKGAKAMMDDGLFDIINPDEIYASHITPMPEGLIATRPGWLFADYKIVKISYRKSSDSRSKIQFTKDLISSLQTVEPDSKFWDTGNLLDPTIGLGNPNTIYKGYRTVNPNFTVEETDNQISISTFISSSDEKKMDSILPLLEQKIHESSYADDLIGVEYSFQRPVISNDKELTKKAINSISSVYGTDKLIPLYGAIPDGRGDDFAYFQNHTPGVYFLLGGSNFEKGIVSMPHAPTFSVDENCIKTGVEFFSSMILERLYDL</sequence>